<evidence type="ECO:0000256" key="5">
    <source>
        <dbReference type="ARBA" id="ARBA00022741"/>
    </source>
</evidence>
<proteinExistence type="inferred from homology"/>
<dbReference type="NCBIfam" id="TIGR01499">
    <property type="entry name" value="folC"/>
    <property type="match status" value="1"/>
</dbReference>
<evidence type="ECO:0000313" key="12">
    <source>
        <dbReference type="EMBL" id="AAO44573.1"/>
    </source>
</evidence>
<dbReference type="Proteomes" id="UP000002200">
    <property type="component" value="Chromosome"/>
</dbReference>
<dbReference type="RefSeq" id="WP_011102598.1">
    <property type="nucleotide sequence ID" value="NC_004572.3"/>
</dbReference>
<accession>Q83G53</accession>
<evidence type="ECO:0000256" key="6">
    <source>
        <dbReference type="ARBA" id="ARBA00022840"/>
    </source>
</evidence>
<dbReference type="GO" id="GO:0004326">
    <property type="term" value="F:tetrahydrofolylpolyglutamate synthase activity"/>
    <property type="evidence" value="ECO:0007669"/>
    <property type="project" value="UniProtKB-EC"/>
</dbReference>
<sequence length="461" mass="50636">MSEFYRQIMSRAGEALPQPRLDGTKLALSYLSNPQECAPVIHITGTNGKTTVSRMIACILTSLGLRVGLFTSPHITALEERIQIDMNPVQGHILEKHWFDIQFQLRLADAHLEKKNCPPLTFFECMTVLAFSCFADTPVDVMVLEVGMGGAWDATNVVDARVCVFTPIDFDHTGRLGSRLEEIARTKAGIIKPGSFVVAAEQHQVVQECLEDYFASINIGCQSYDTELPDKIRFFGQDFDCDYKPVAGGQILDLRGLYGECNEVFLPLFGGYQAKNAALSLAAVESFFGRVEHDIALEAFSNITSPGRLQIISKNPVVLLDAAHNPHAAKHLAIALDEFFSFGKIVFILAFLSDKDIEGIIRNLMSFLHGSLRVTSDSVGYSESESTRFSNPRVTFVITQSTHPRAVAADVAFSIAKRVVANEGLIVCESANDAFQYSTRLNPDAIVVSGSISILSSFIPR</sequence>
<comment type="catalytic activity">
    <reaction evidence="9">
        <text>(6S)-5,6,7,8-tetrahydrofolyl-(gamma-L-Glu)(n) + L-glutamate + ATP = (6S)-5,6,7,8-tetrahydrofolyl-(gamma-L-Glu)(n+1) + ADP + phosphate + H(+)</text>
        <dbReference type="Rhea" id="RHEA:10580"/>
        <dbReference type="Rhea" id="RHEA-COMP:14738"/>
        <dbReference type="Rhea" id="RHEA-COMP:14740"/>
        <dbReference type="ChEBI" id="CHEBI:15378"/>
        <dbReference type="ChEBI" id="CHEBI:29985"/>
        <dbReference type="ChEBI" id="CHEBI:30616"/>
        <dbReference type="ChEBI" id="CHEBI:43474"/>
        <dbReference type="ChEBI" id="CHEBI:141005"/>
        <dbReference type="ChEBI" id="CHEBI:456216"/>
        <dbReference type="EC" id="6.3.2.17"/>
    </reaction>
</comment>
<dbReference type="InterPro" id="IPR013221">
    <property type="entry name" value="Mur_ligase_cen"/>
</dbReference>
<dbReference type="Pfam" id="PF08245">
    <property type="entry name" value="Mur_ligase_M"/>
    <property type="match status" value="1"/>
</dbReference>
<dbReference type="SUPFAM" id="SSF53623">
    <property type="entry name" value="MurD-like peptide ligases, catalytic domain"/>
    <property type="match status" value="1"/>
</dbReference>
<name>Q83G53_TROWT</name>
<feature type="domain" description="Mur ligase central" evidence="11">
    <location>
        <begin position="43"/>
        <end position="284"/>
    </location>
</feature>
<evidence type="ECO:0000256" key="9">
    <source>
        <dbReference type="ARBA" id="ARBA00047493"/>
    </source>
</evidence>
<gene>
    <name evidence="12" type="primary">folC</name>
    <name evidence="12" type="ordered locus">TWT_476</name>
</gene>
<dbReference type="AlphaFoldDB" id="Q83G53"/>
<dbReference type="Pfam" id="PF02875">
    <property type="entry name" value="Mur_ligase_C"/>
    <property type="match status" value="1"/>
</dbReference>
<keyword evidence="5" id="KW-0547">Nucleotide-binding</keyword>
<dbReference type="InterPro" id="IPR036615">
    <property type="entry name" value="Mur_ligase_C_dom_sf"/>
</dbReference>
<dbReference type="GO" id="GO:0008841">
    <property type="term" value="F:dihydrofolate synthase activity"/>
    <property type="evidence" value="ECO:0007669"/>
    <property type="project" value="TreeGrafter"/>
</dbReference>
<dbReference type="Gene3D" id="3.90.190.20">
    <property type="entry name" value="Mur ligase, C-terminal domain"/>
    <property type="match status" value="1"/>
</dbReference>
<feature type="domain" description="Mur ligase C-terminal" evidence="10">
    <location>
        <begin position="307"/>
        <end position="451"/>
    </location>
</feature>
<reference evidence="12 13" key="1">
    <citation type="journal article" date="2003" name="Genome Res.">
        <title>Tropheryma whipplei twist: a human pathogenic Actinobacteria with a reduced genome.</title>
        <authorList>
            <person name="Raoult D."/>
            <person name="Ogata H."/>
            <person name="Audic S."/>
            <person name="Robert C."/>
            <person name="Suhre K."/>
            <person name="Drancourt M."/>
            <person name="Claverie J.-M."/>
        </authorList>
    </citation>
    <scope>NUCLEOTIDE SEQUENCE [LARGE SCALE GENOMIC DNA]</scope>
    <source>
        <strain evidence="12 13">Twist</strain>
    </source>
</reference>
<comment type="similarity">
    <text evidence="1">Belongs to the folylpolyglutamate synthase family.</text>
</comment>
<protein>
    <recommendedName>
        <fullName evidence="2">tetrahydrofolate synthase</fullName>
        <ecNumber evidence="2">6.3.2.17</ecNumber>
    </recommendedName>
    <alternativeName>
        <fullName evidence="8">Tetrahydrofolylpolyglutamate synthase</fullName>
    </alternativeName>
</protein>
<dbReference type="EC" id="6.3.2.17" evidence="2"/>
<keyword evidence="6" id="KW-0067">ATP-binding</keyword>
<organism evidence="12 13">
    <name type="scientific">Tropheryma whipplei (strain Twist)</name>
    <name type="common">Whipple's bacillus</name>
    <dbReference type="NCBI Taxonomy" id="203267"/>
    <lineage>
        <taxon>Bacteria</taxon>
        <taxon>Bacillati</taxon>
        <taxon>Actinomycetota</taxon>
        <taxon>Actinomycetes</taxon>
        <taxon>Micrococcales</taxon>
        <taxon>Tropherymataceae</taxon>
        <taxon>Tropheryma</taxon>
    </lineage>
</organism>
<dbReference type="KEGG" id="twh:TWT_476"/>
<dbReference type="GO" id="GO:0005737">
    <property type="term" value="C:cytoplasm"/>
    <property type="evidence" value="ECO:0007669"/>
    <property type="project" value="TreeGrafter"/>
</dbReference>
<evidence type="ECO:0000256" key="8">
    <source>
        <dbReference type="ARBA" id="ARBA00030592"/>
    </source>
</evidence>
<dbReference type="InterPro" id="IPR018109">
    <property type="entry name" value="Folylpolyglutamate_synth_CS"/>
</dbReference>
<dbReference type="InterPro" id="IPR001645">
    <property type="entry name" value="Folylpolyglutamate_synth"/>
</dbReference>
<dbReference type="InterPro" id="IPR036565">
    <property type="entry name" value="Mur-like_cat_sf"/>
</dbReference>
<evidence type="ECO:0000256" key="7">
    <source>
        <dbReference type="ARBA" id="ARBA00022842"/>
    </source>
</evidence>
<evidence type="ECO:0000313" key="13">
    <source>
        <dbReference type="Proteomes" id="UP000002200"/>
    </source>
</evidence>
<dbReference type="InterPro" id="IPR004101">
    <property type="entry name" value="Mur_ligase_C"/>
</dbReference>
<keyword evidence="4" id="KW-0479">Metal-binding</keyword>
<dbReference type="EMBL" id="AE014184">
    <property type="protein sequence ID" value="AAO44573.1"/>
    <property type="molecule type" value="Genomic_DNA"/>
</dbReference>
<dbReference type="Gene3D" id="3.40.1190.10">
    <property type="entry name" value="Mur-like, catalytic domain"/>
    <property type="match status" value="1"/>
</dbReference>
<dbReference type="eggNOG" id="COG0285">
    <property type="taxonomic scope" value="Bacteria"/>
</dbReference>
<evidence type="ECO:0000259" key="11">
    <source>
        <dbReference type="Pfam" id="PF08245"/>
    </source>
</evidence>
<keyword evidence="13" id="KW-1185">Reference proteome</keyword>
<keyword evidence="3 12" id="KW-0436">Ligase</keyword>
<evidence type="ECO:0000256" key="1">
    <source>
        <dbReference type="ARBA" id="ARBA00008276"/>
    </source>
</evidence>
<dbReference type="GO" id="GO:0005524">
    <property type="term" value="F:ATP binding"/>
    <property type="evidence" value="ECO:0007669"/>
    <property type="project" value="UniProtKB-KW"/>
</dbReference>
<dbReference type="HOGENOM" id="CLU_015869_1_2_11"/>
<evidence type="ECO:0000256" key="3">
    <source>
        <dbReference type="ARBA" id="ARBA00022598"/>
    </source>
</evidence>
<dbReference type="SUPFAM" id="SSF53244">
    <property type="entry name" value="MurD-like peptide ligases, peptide-binding domain"/>
    <property type="match status" value="1"/>
</dbReference>
<dbReference type="PROSITE" id="PS01012">
    <property type="entry name" value="FOLYLPOLYGLU_SYNT_2"/>
    <property type="match status" value="1"/>
</dbReference>
<dbReference type="PANTHER" id="PTHR11136:SF0">
    <property type="entry name" value="DIHYDROFOLATE SYNTHETASE-RELATED"/>
    <property type="match status" value="1"/>
</dbReference>
<evidence type="ECO:0000256" key="4">
    <source>
        <dbReference type="ARBA" id="ARBA00022723"/>
    </source>
</evidence>
<dbReference type="STRING" id="203267.TWT_476"/>
<dbReference type="PANTHER" id="PTHR11136">
    <property type="entry name" value="FOLYLPOLYGLUTAMATE SYNTHASE-RELATED"/>
    <property type="match status" value="1"/>
</dbReference>
<keyword evidence="7" id="KW-0460">Magnesium</keyword>
<dbReference type="PROSITE" id="PS01011">
    <property type="entry name" value="FOLYLPOLYGLU_SYNT_1"/>
    <property type="match status" value="1"/>
</dbReference>
<evidence type="ECO:0000256" key="2">
    <source>
        <dbReference type="ARBA" id="ARBA00013025"/>
    </source>
</evidence>
<dbReference type="GO" id="GO:0046872">
    <property type="term" value="F:metal ion binding"/>
    <property type="evidence" value="ECO:0007669"/>
    <property type="project" value="UniProtKB-KW"/>
</dbReference>
<evidence type="ECO:0000259" key="10">
    <source>
        <dbReference type="Pfam" id="PF02875"/>
    </source>
</evidence>